<accession>A0A0S4L2S2</accession>
<organism evidence="1 2">
    <name type="scientific">Pseudomonas phage vB_PaeS_PM105</name>
    <dbReference type="NCBI Taxonomy" id="1743016"/>
    <lineage>
        <taxon>Viruses</taxon>
        <taxon>Duplodnaviria</taxon>
        <taxon>Heunggongvirae</taxon>
        <taxon>Uroviricota</taxon>
        <taxon>Caudoviricetes</taxon>
        <taxon>Guarnerosvirinae</taxon>
        <taxon>Mechnikovvirus</taxon>
        <taxon>Mechnikovvirus PM105</taxon>
        <taxon>Beetrevirus PM105</taxon>
    </lineage>
</organism>
<proteinExistence type="predicted"/>
<dbReference type="GeneID" id="26517323"/>
<evidence type="ECO:0000313" key="2">
    <source>
        <dbReference type="Proteomes" id="UP000204666"/>
    </source>
</evidence>
<gene>
    <name evidence="1" type="primary">PM105_21</name>
</gene>
<dbReference type="EMBL" id="LN898172">
    <property type="protein sequence ID" value="CUS27803.1"/>
    <property type="molecule type" value="Genomic_DNA"/>
</dbReference>
<protein>
    <submittedName>
        <fullName evidence="1">Uncharacterized protein</fullName>
    </submittedName>
</protein>
<reference evidence="1 2" key="1">
    <citation type="journal article" date="2016" name="Genome Announc.">
        <title>Complete Genome Sequence of PM105, a New Pseudomonas aeruginosa B3-Like Transposable Phage.</title>
        <authorList>
            <person name="Pourcel C."/>
            <person name="Midoux C."/>
            <person name="Bourkaltseva M."/>
            <person name="Pleteneva E."/>
            <person name="Krylov V."/>
        </authorList>
    </citation>
    <scope>NUCLEOTIDE SEQUENCE [LARGE SCALE GENOMIC DNA]</scope>
</reference>
<sequence>MNDFSEETRREVMKLAVQLVTTYVTSQNQMLDSREQYWFGIEERESTPPLPDLIEGVYRQLLGMLGK</sequence>
<dbReference type="Proteomes" id="UP000204666">
    <property type="component" value="Genome"/>
</dbReference>
<dbReference type="KEGG" id="vg:26517323"/>
<name>A0A0S4L2S2_9CAUD</name>
<keyword evidence="2" id="KW-1185">Reference proteome</keyword>
<dbReference type="RefSeq" id="YP_009188532.1">
    <property type="nucleotide sequence ID" value="NC_028667.1"/>
</dbReference>
<evidence type="ECO:0000313" key="1">
    <source>
        <dbReference type="EMBL" id="CUS27803.1"/>
    </source>
</evidence>